<sequence>MALDNVLFELRHSEPHLKHVEADDRSQPKIEPGTTVHHFDKAKLIQEIEGGCPLKHPAADDVSDRSAPQLAGIQMQPNPRPALLAEVKAIGGHNAVVSELKAVTSEGGGATLALNHVEAPADRSAPMTDGAHVGQWDKTAFLGEISSPGKALKHVDQVSDRSQPHVEPDIKIKRHPHDQLMSEVRSSSPQHLRHVEAVADRSSPHVTHTAALRMQSSGGH</sequence>
<protein>
    <submittedName>
        <fullName evidence="1">Uncharacterized protein</fullName>
    </submittedName>
</protein>
<dbReference type="AlphaFoldDB" id="A0A835SYJ5"/>
<name>A0A835SYJ5_CHLIN</name>
<comment type="caution">
    <text evidence="1">The sequence shown here is derived from an EMBL/GenBank/DDBJ whole genome shotgun (WGS) entry which is preliminary data.</text>
</comment>
<reference evidence="1" key="1">
    <citation type="journal article" date="2020" name="bioRxiv">
        <title>Comparative genomics of Chlamydomonas.</title>
        <authorList>
            <person name="Craig R.J."/>
            <person name="Hasan A.R."/>
            <person name="Ness R.W."/>
            <person name="Keightley P.D."/>
        </authorList>
    </citation>
    <scope>NUCLEOTIDE SEQUENCE</scope>
    <source>
        <strain evidence="1">SAG 7.73</strain>
    </source>
</reference>
<dbReference type="Proteomes" id="UP000650467">
    <property type="component" value="Unassembled WGS sequence"/>
</dbReference>
<organism evidence="1 2">
    <name type="scientific">Chlamydomonas incerta</name>
    <dbReference type="NCBI Taxonomy" id="51695"/>
    <lineage>
        <taxon>Eukaryota</taxon>
        <taxon>Viridiplantae</taxon>
        <taxon>Chlorophyta</taxon>
        <taxon>core chlorophytes</taxon>
        <taxon>Chlorophyceae</taxon>
        <taxon>CS clade</taxon>
        <taxon>Chlamydomonadales</taxon>
        <taxon>Chlamydomonadaceae</taxon>
        <taxon>Chlamydomonas</taxon>
    </lineage>
</organism>
<accession>A0A835SYJ5</accession>
<dbReference type="OrthoDB" id="523761at2759"/>
<gene>
    <name evidence="1" type="ORF">HXX76_006896</name>
</gene>
<evidence type="ECO:0000313" key="2">
    <source>
        <dbReference type="Proteomes" id="UP000650467"/>
    </source>
</evidence>
<keyword evidence="2" id="KW-1185">Reference proteome</keyword>
<dbReference type="EMBL" id="JAEHOC010000014">
    <property type="protein sequence ID" value="KAG2435697.1"/>
    <property type="molecule type" value="Genomic_DNA"/>
</dbReference>
<proteinExistence type="predicted"/>
<evidence type="ECO:0000313" key="1">
    <source>
        <dbReference type="EMBL" id="KAG2435697.1"/>
    </source>
</evidence>